<sequence length="464" mass="48875">MSAVEVDDGCPELVPVAKGRGYHERYGPLLTVANELGLMTTFAALTASCGDELDLPNGVANMLMTPPPEDLPQEVPISAVEHAIRVEIDERALASMPGLGATVVRAIIGWTPELSLLARLFVLDNELGGWAELQLPLPGQSGSDADECGTGCALVCCDEIEAGDDNDNNNDDDDDLVDDLSRNSGDDLARDVDEEAGIPSVALQGSGSSYGSVGECDENGDDVDDGDVREVLVSLFALCDGERVPGVLERPDAEALIDAVASLEEALKELPVAVSAMAAPEVVVSTASLLARTLPTRMLCSELYVRLGENGCGVAMREAWHALTETGLAFVPAEGSAPAMFVLPATVVEGEDADDDDDDMPTDDVFRVYAHGGPETLLDPDAPNAVLSMLSFRCFLPYAFDPMFAAELMFAAATLVARLTDGVVLGRNAEPITPTAYAVEIATVVAHLEAFRIAPSSPSAFFIF</sequence>
<feature type="region of interest" description="Disordered" evidence="1">
    <location>
        <begin position="162"/>
        <end position="196"/>
    </location>
</feature>
<proteinExistence type="predicted"/>
<feature type="compositionally biased region" description="Basic and acidic residues" evidence="1">
    <location>
        <begin position="179"/>
        <end position="191"/>
    </location>
</feature>
<evidence type="ECO:0000256" key="1">
    <source>
        <dbReference type="SAM" id="MobiDB-lite"/>
    </source>
</evidence>
<dbReference type="EMBL" id="GL349448">
    <property type="protein sequence ID" value="KNC47852.1"/>
    <property type="molecule type" value="Genomic_DNA"/>
</dbReference>
<dbReference type="GeneID" id="25563645"/>
<feature type="compositionally biased region" description="Acidic residues" evidence="1">
    <location>
        <begin position="162"/>
        <end position="178"/>
    </location>
</feature>
<organism evidence="2 3">
    <name type="scientific">Thecamonas trahens ATCC 50062</name>
    <dbReference type="NCBI Taxonomy" id="461836"/>
    <lineage>
        <taxon>Eukaryota</taxon>
        <taxon>Apusozoa</taxon>
        <taxon>Apusomonadida</taxon>
        <taxon>Apusomonadidae</taxon>
        <taxon>Thecamonas</taxon>
    </lineage>
</organism>
<accession>A0A0L0D641</accession>
<evidence type="ECO:0000313" key="2">
    <source>
        <dbReference type="EMBL" id="KNC47852.1"/>
    </source>
</evidence>
<reference evidence="2 3" key="1">
    <citation type="submission" date="2010-05" db="EMBL/GenBank/DDBJ databases">
        <title>The Genome Sequence of Thecamonas trahens ATCC 50062.</title>
        <authorList>
            <consortium name="The Broad Institute Genome Sequencing Platform"/>
            <person name="Russ C."/>
            <person name="Cuomo C."/>
            <person name="Shea T."/>
            <person name="Young S.K."/>
            <person name="Zeng Q."/>
            <person name="Koehrsen M."/>
            <person name="Haas B."/>
            <person name="Borodovsky M."/>
            <person name="Guigo R."/>
            <person name="Alvarado L."/>
            <person name="Berlin A."/>
            <person name="Bochicchio J."/>
            <person name="Borenstein D."/>
            <person name="Chapman S."/>
            <person name="Chen Z."/>
            <person name="Freedman E."/>
            <person name="Gellesch M."/>
            <person name="Goldberg J."/>
            <person name="Griggs A."/>
            <person name="Gujja S."/>
            <person name="Heilman E."/>
            <person name="Heiman D."/>
            <person name="Hepburn T."/>
            <person name="Howarth C."/>
            <person name="Jen D."/>
            <person name="Larson L."/>
            <person name="Mehta T."/>
            <person name="Park D."/>
            <person name="Pearson M."/>
            <person name="Roberts A."/>
            <person name="Saif S."/>
            <person name="Shenoy N."/>
            <person name="Sisk P."/>
            <person name="Stolte C."/>
            <person name="Sykes S."/>
            <person name="Thomson T."/>
            <person name="Walk T."/>
            <person name="White J."/>
            <person name="Yandava C."/>
            <person name="Burger G."/>
            <person name="Gray M.W."/>
            <person name="Holland P.W.H."/>
            <person name="King N."/>
            <person name="Lang F.B.F."/>
            <person name="Roger A.J."/>
            <person name="Ruiz-Trillo I."/>
            <person name="Lander E."/>
            <person name="Nusbaum C."/>
        </authorList>
    </citation>
    <scope>NUCLEOTIDE SEQUENCE [LARGE SCALE GENOMIC DNA]</scope>
    <source>
        <strain evidence="2 3">ATCC 50062</strain>
    </source>
</reference>
<evidence type="ECO:0000313" key="3">
    <source>
        <dbReference type="Proteomes" id="UP000054408"/>
    </source>
</evidence>
<gene>
    <name evidence="2" type="ORF">AMSG_04082</name>
</gene>
<keyword evidence="3" id="KW-1185">Reference proteome</keyword>
<dbReference type="RefSeq" id="XP_013759330.1">
    <property type="nucleotide sequence ID" value="XM_013903876.1"/>
</dbReference>
<dbReference type="Proteomes" id="UP000054408">
    <property type="component" value="Unassembled WGS sequence"/>
</dbReference>
<protein>
    <submittedName>
        <fullName evidence="2">Uncharacterized protein</fullName>
    </submittedName>
</protein>
<name>A0A0L0D641_THETB</name>
<dbReference type="AlphaFoldDB" id="A0A0L0D641"/>